<dbReference type="GeneID" id="39873038"/>
<dbReference type="Gene3D" id="4.10.1000.10">
    <property type="entry name" value="Zinc finger, CCCH-type"/>
    <property type="match status" value="1"/>
</dbReference>
<dbReference type="GO" id="GO:0003729">
    <property type="term" value="F:mRNA binding"/>
    <property type="evidence" value="ECO:0007669"/>
    <property type="project" value="InterPro"/>
</dbReference>
<keyword evidence="8" id="KW-1185">Reference proteome</keyword>
<evidence type="ECO:0000256" key="4">
    <source>
        <dbReference type="ARBA" id="ARBA00022833"/>
    </source>
</evidence>
<protein>
    <submittedName>
        <fullName evidence="7">Zinc finger C-x8-C-x5-C-x3-H type domain-containing protein</fullName>
    </submittedName>
</protein>
<dbReference type="InterPro" id="IPR036855">
    <property type="entry name" value="Znf_CCCH_sf"/>
</dbReference>
<dbReference type="InterPro" id="IPR045877">
    <property type="entry name" value="ZFP36-like"/>
</dbReference>
<keyword evidence="3 5" id="KW-0863">Zinc-finger</keyword>
<dbReference type="Proteomes" id="UP000236319">
    <property type="component" value="Unassembled WGS sequence"/>
</dbReference>
<dbReference type="EMBL" id="BDSA01000001">
    <property type="protein sequence ID" value="GBE59268.1"/>
    <property type="molecule type" value="Genomic_DNA"/>
</dbReference>
<evidence type="ECO:0000313" key="7">
    <source>
        <dbReference type="EMBL" id="GBE59268.1"/>
    </source>
</evidence>
<dbReference type="Gene3D" id="3.30.1370.210">
    <property type="match status" value="1"/>
</dbReference>
<dbReference type="PANTHER" id="PTHR12547:SF18">
    <property type="entry name" value="PROTEIN TIS11"/>
    <property type="match status" value="1"/>
</dbReference>
<dbReference type="SMART" id="SM00356">
    <property type="entry name" value="ZnF_C3H1"/>
    <property type="match status" value="3"/>
</dbReference>
<gene>
    <name evidence="7" type="ORF">BOVATA_007610</name>
</gene>
<organism evidence="7 8">
    <name type="scientific">Babesia ovata</name>
    <dbReference type="NCBI Taxonomy" id="189622"/>
    <lineage>
        <taxon>Eukaryota</taxon>
        <taxon>Sar</taxon>
        <taxon>Alveolata</taxon>
        <taxon>Apicomplexa</taxon>
        <taxon>Aconoidasida</taxon>
        <taxon>Piroplasmida</taxon>
        <taxon>Babesiidae</taxon>
        <taxon>Babesia</taxon>
    </lineage>
</organism>
<evidence type="ECO:0000256" key="5">
    <source>
        <dbReference type="PROSITE-ProRule" id="PRU00723"/>
    </source>
</evidence>
<reference evidence="7 8" key="1">
    <citation type="journal article" date="2017" name="BMC Genomics">
        <title>Whole-genome assembly of Babesia ovata and comparative genomics between closely related pathogens.</title>
        <authorList>
            <person name="Yamagishi J."/>
            <person name="Asada M."/>
            <person name="Hakimi H."/>
            <person name="Tanaka T.Q."/>
            <person name="Sugimoto C."/>
            <person name="Kawazu S."/>
        </authorList>
    </citation>
    <scope>NUCLEOTIDE SEQUENCE [LARGE SCALE GENOMIC DNA]</scope>
    <source>
        <strain evidence="7 8">Miyake</strain>
    </source>
</reference>
<keyword evidence="1 5" id="KW-0479">Metal-binding</keyword>
<dbReference type="GO" id="GO:0008270">
    <property type="term" value="F:zinc ion binding"/>
    <property type="evidence" value="ECO:0007669"/>
    <property type="project" value="UniProtKB-KW"/>
</dbReference>
<dbReference type="Pfam" id="PF00642">
    <property type="entry name" value="zf-CCCH"/>
    <property type="match status" value="1"/>
</dbReference>
<sequence>MSVSGQSESTRDVRAIAVEQFHKTKLCPHMNKREGCLRSMRSQCPYAHSVDELKEPPNLIKTAMCKLHLRSICDKTSEECPYAHSYDELRHTDGFYKTFICKFWEKGYCKAGSLCRYAHGEHELRRVSADVVHLRSKDIDAIERTASQVTSAEEDVIAHVDTTERNSTAPTSESAYSFNRTLPSPLFVYPVYGDENAYSATPTAKEVQPWAPSADPTYAKEQDEAYYLMHYYLQKYIECSSKQQSYLHQQRYHQQSHMTESFHKS</sequence>
<dbReference type="InterPro" id="IPR000571">
    <property type="entry name" value="Znf_CCCH"/>
</dbReference>
<dbReference type="OrthoDB" id="430732at2759"/>
<feature type="zinc finger region" description="C3H1-type" evidence="5">
    <location>
        <begin position="59"/>
        <end position="87"/>
    </location>
</feature>
<keyword evidence="2" id="KW-0677">Repeat</keyword>
<name>A0A2H6K8G7_9APIC</name>
<feature type="domain" description="C3H1-type" evidence="6">
    <location>
        <begin position="59"/>
        <end position="87"/>
    </location>
</feature>
<feature type="domain" description="C3H1-type" evidence="6">
    <location>
        <begin position="21"/>
        <end position="51"/>
    </location>
</feature>
<feature type="zinc finger region" description="C3H1-type" evidence="5">
    <location>
        <begin position="95"/>
        <end position="122"/>
    </location>
</feature>
<evidence type="ECO:0000256" key="1">
    <source>
        <dbReference type="ARBA" id="ARBA00022723"/>
    </source>
</evidence>
<dbReference type="RefSeq" id="XP_028865511.1">
    <property type="nucleotide sequence ID" value="XM_029009678.1"/>
</dbReference>
<keyword evidence="4 5" id="KW-0862">Zinc</keyword>
<evidence type="ECO:0000256" key="3">
    <source>
        <dbReference type="ARBA" id="ARBA00022771"/>
    </source>
</evidence>
<feature type="zinc finger region" description="C3H1-type" evidence="5">
    <location>
        <begin position="21"/>
        <end position="51"/>
    </location>
</feature>
<evidence type="ECO:0000259" key="6">
    <source>
        <dbReference type="PROSITE" id="PS50103"/>
    </source>
</evidence>
<dbReference type="AlphaFoldDB" id="A0A2H6K8G7"/>
<accession>A0A2H6K8G7</accession>
<dbReference type="VEuPathDB" id="PiroplasmaDB:BOVATA_007610"/>
<proteinExistence type="predicted"/>
<dbReference type="PROSITE" id="PS50103">
    <property type="entry name" value="ZF_C3H1"/>
    <property type="match status" value="3"/>
</dbReference>
<evidence type="ECO:0000256" key="2">
    <source>
        <dbReference type="ARBA" id="ARBA00022737"/>
    </source>
</evidence>
<evidence type="ECO:0000313" key="8">
    <source>
        <dbReference type="Proteomes" id="UP000236319"/>
    </source>
</evidence>
<dbReference type="PANTHER" id="PTHR12547">
    <property type="entry name" value="CCCH ZINC FINGER/TIS11-RELATED"/>
    <property type="match status" value="1"/>
</dbReference>
<comment type="caution">
    <text evidence="7">The sequence shown here is derived from an EMBL/GenBank/DDBJ whole genome shotgun (WGS) entry which is preliminary data.</text>
</comment>
<dbReference type="SUPFAM" id="SSF90229">
    <property type="entry name" value="CCCH zinc finger"/>
    <property type="match status" value="2"/>
</dbReference>
<feature type="domain" description="C3H1-type" evidence="6">
    <location>
        <begin position="95"/>
        <end position="122"/>
    </location>
</feature>